<dbReference type="EMBL" id="AHMH02000161">
    <property type="protein sequence ID" value="EMM98218.1"/>
    <property type="molecule type" value="Genomic_DNA"/>
</dbReference>
<keyword evidence="2" id="KW-1185">Reference proteome</keyword>
<accession>A0ABP2T1R4</accession>
<dbReference type="Proteomes" id="UP000012099">
    <property type="component" value="Unassembled WGS sequence"/>
</dbReference>
<evidence type="ECO:0000313" key="2">
    <source>
        <dbReference type="Proteomes" id="UP000012099"/>
    </source>
</evidence>
<organism evidence="1 2">
    <name type="scientific">Leptospira noguchii str. 2007001578</name>
    <dbReference type="NCBI Taxonomy" id="1049974"/>
    <lineage>
        <taxon>Bacteria</taxon>
        <taxon>Pseudomonadati</taxon>
        <taxon>Spirochaetota</taxon>
        <taxon>Spirochaetia</taxon>
        <taxon>Leptospirales</taxon>
        <taxon>Leptospiraceae</taxon>
        <taxon>Leptospira</taxon>
    </lineage>
</organism>
<evidence type="ECO:0000313" key="1">
    <source>
        <dbReference type="EMBL" id="EMM98218.1"/>
    </source>
</evidence>
<gene>
    <name evidence="1" type="ORF">LEP1GSC035_0433</name>
</gene>
<name>A0ABP2T1R4_9LEPT</name>
<protein>
    <submittedName>
        <fullName evidence="1">Uncharacterized protein</fullName>
    </submittedName>
</protein>
<proteinExistence type="predicted"/>
<reference evidence="1 2" key="1">
    <citation type="submission" date="2013-01" db="EMBL/GenBank/DDBJ databases">
        <authorList>
            <person name="Harkins D.M."/>
            <person name="Durkin A.S."/>
            <person name="Brinkac L.M."/>
            <person name="Haft D.H."/>
            <person name="Selengut J.D."/>
            <person name="Sanka R."/>
            <person name="DePew J."/>
            <person name="Purushe J."/>
            <person name="Whelen A.C."/>
            <person name="Vinetz J.M."/>
            <person name="Sutton G.G."/>
            <person name="Nierman W.C."/>
            <person name="Fouts D.E."/>
        </authorList>
    </citation>
    <scope>NUCLEOTIDE SEQUENCE [LARGE SCALE GENOMIC DNA]</scope>
    <source>
        <strain evidence="1 2">2007001578</strain>
    </source>
</reference>
<sequence>MCSFSVGLMDLNRSLRKHFCLKVRFGFDKGSESFVSIFF</sequence>
<comment type="caution">
    <text evidence="1">The sequence shown here is derived from an EMBL/GenBank/DDBJ whole genome shotgun (WGS) entry which is preliminary data.</text>
</comment>